<protein>
    <submittedName>
        <fullName evidence="2">Uncharacterized protein</fullName>
    </submittedName>
</protein>
<evidence type="ECO:0000313" key="1">
    <source>
        <dbReference type="Proteomes" id="UP000887565"/>
    </source>
</evidence>
<proteinExistence type="predicted"/>
<keyword evidence="1" id="KW-1185">Reference proteome</keyword>
<evidence type="ECO:0000313" key="2">
    <source>
        <dbReference type="WBParaSite" id="nRc.2.0.1.t45931-RA"/>
    </source>
</evidence>
<reference evidence="2" key="1">
    <citation type="submission" date="2022-11" db="UniProtKB">
        <authorList>
            <consortium name="WormBaseParasite"/>
        </authorList>
    </citation>
    <scope>IDENTIFICATION</scope>
</reference>
<name>A0A915L861_ROMCU</name>
<dbReference type="WBParaSite" id="nRc.2.0.1.t45931-RA">
    <property type="protein sequence ID" value="nRc.2.0.1.t45931-RA"/>
    <property type="gene ID" value="nRc.2.0.1.g45931"/>
</dbReference>
<organism evidence="1 2">
    <name type="scientific">Romanomermis culicivorax</name>
    <name type="common">Nematode worm</name>
    <dbReference type="NCBI Taxonomy" id="13658"/>
    <lineage>
        <taxon>Eukaryota</taxon>
        <taxon>Metazoa</taxon>
        <taxon>Ecdysozoa</taxon>
        <taxon>Nematoda</taxon>
        <taxon>Enoplea</taxon>
        <taxon>Dorylaimia</taxon>
        <taxon>Mermithida</taxon>
        <taxon>Mermithoidea</taxon>
        <taxon>Mermithidae</taxon>
        <taxon>Romanomermis</taxon>
    </lineage>
</organism>
<dbReference type="Proteomes" id="UP000887565">
    <property type="component" value="Unplaced"/>
</dbReference>
<accession>A0A915L861</accession>
<sequence>MTLPQHPDQEMEPGIHRIWHQRQCHLLRVGAYFTKAEVNMDVTCQPLLHSPRYLLCLVTYTLS</sequence>
<dbReference type="AlphaFoldDB" id="A0A915L861"/>